<dbReference type="Pfam" id="PF09384">
    <property type="entry name" value="UTP15_C"/>
    <property type="match status" value="1"/>
</dbReference>
<sequence>MAHSFKTTDISSAAQTSQNITRDTVYWKRLDPPLHVKEYAAVTSVDFSPVEPYMFAVTSSLKISLYSSVSNQVKHTISRFRETAYSGSFRNDGKLLVAGGEEKIIKLFDVANTKSLLRVFKGHTGPIHRVSFVPNTTQIASFSDDRTVRCYDIPAEREVSRFCGHADYVRAGAVNHASPNILVSGGYDHVVKMWDVRQKDCVMSVDHGHPVESVLFFPSGGIFCSAGGSVVNVWDAFGKKQLCRLMDHHKTVTCMCLSSDNHRLLTGSLDRHVKVYDVSSYKVVHSLNYSSAILSVGVAQDDKTVVVGMADGLLSIQHRRPEITKEEREETRLKKKSSYKYILQARTHLPSKGDFIVESEAKKVISKYDKHLQKFRASKALDAVLLTHHRLARPHVAVAVMQELIRRGALHAAVAGRGVDELRPLARFLARHVGDPAFAPTLVDVAGVTLDAYAARVVAGDNEMARLLRPLRRAVAREVAVMAAIPAVLGSMDAIFAAASTKSYASVEGAGVDPGGSAGGAEVGGATGGSAATRS</sequence>
<dbReference type="PROSITE" id="PS50294">
    <property type="entry name" value="WD_REPEATS_REGION"/>
    <property type="match status" value="3"/>
</dbReference>
<dbReference type="Proteomes" id="UP000695022">
    <property type="component" value="Unplaced"/>
</dbReference>
<name>A0ABM1FBI2_PRICU</name>
<comment type="function">
    <text evidence="7">Ribosome biogenesis factor. Involved in nucleolar processing of pre-18S ribosomal RNA. Required for optimal pre-ribosomal RNA transcription by RNA polymerase I. Part of the small subunit (SSU) processome, first precursor of the small eukaryotic ribosomal subunit. During the assembly of the SSU processome in the nucleolus, many ribosome biogenesis factors, an RNA chaperone and ribosomal proteins associate with the nascent pre-rRNA and work in concert to generate RNA folding, modifications, rearrangements and cleavage as well as targeted degradation of pre-ribosomal RNA by the RNA exosome.</text>
</comment>
<evidence type="ECO:0000256" key="9">
    <source>
        <dbReference type="SAM" id="MobiDB-lite"/>
    </source>
</evidence>
<dbReference type="InterPro" id="IPR015943">
    <property type="entry name" value="WD40/YVTN_repeat-like_dom_sf"/>
</dbReference>
<evidence type="ECO:0000256" key="6">
    <source>
        <dbReference type="ARBA" id="ARBA00023242"/>
    </source>
</evidence>
<keyword evidence="5" id="KW-0677">Repeat</keyword>
<evidence type="ECO:0000256" key="7">
    <source>
        <dbReference type="ARBA" id="ARBA00045437"/>
    </source>
</evidence>
<dbReference type="SUPFAM" id="SSF50978">
    <property type="entry name" value="WD40 repeat-like"/>
    <property type="match status" value="1"/>
</dbReference>
<dbReference type="InterPro" id="IPR019775">
    <property type="entry name" value="WD40_repeat_CS"/>
</dbReference>
<comment type="subcellular location">
    <subcellularLocation>
        <location evidence="1">Nucleus</location>
        <location evidence="1">Nucleolus</location>
    </subcellularLocation>
</comment>
<dbReference type="PANTHER" id="PTHR19924:SF26">
    <property type="entry name" value="U3 SMALL NUCLEOLAR RNA-ASSOCIATED PROTEIN 15 HOMOLOG"/>
    <property type="match status" value="1"/>
</dbReference>
<proteinExistence type="predicted"/>
<evidence type="ECO:0000256" key="4">
    <source>
        <dbReference type="ARBA" id="ARBA00022574"/>
    </source>
</evidence>
<feature type="repeat" description="WD" evidence="8">
    <location>
        <begin position="120"/>
        <end position="161"/>
    </location>
</feature>
<dbReference type="Gene3D" id="2.130.10.10">
    <property type="entry name" value="YVTN repeat-like/Quinoprotein amine dehydrogenase"/>
    <property type="match status" value="2"/>
</dbReference>
<dbReference type="SMART" id="SM00320">
    <property type="entry name" value="WD40"/>
    <property type="match status" value="7"/>
</dbReference>
<dbReference type="InterPro" id="IPR036322">
    <property type="entry name" value="WD40_repeat_dom_sf"/>
</dbReference>
<dbReference type="CDD" id="cd00200">
    <property type="entry name" value="WD40"/>
    <property type="match status" value="1"/>
</dbReference>
<evidence type="ECO:0000256" key="3">
    <source>
        <dbReference type="ARBA" id="ARBA00022552"/>
    </source>
</evidence>
<dbReference type="PROSITE" id="PS50082">
    <property type="entry name" value="WD_REPEATS_2"/>
    <property type="match status" value="3"/>
</dbReference>
<dbReference type="InterPro" id="IPR018983">
    <property type="entry name" value="U3_snoRNA-assocProt_15_C"/>
</dbReference>
<feature type="domain" description="U3 small nucleolar RNA-associated protein 15 C-terminal" evidence="10">
    <location>
        <begin position="350"/>
        <end position="495"/>
    </location>
</feature>
<feature type="region of interest" description="Disordered" evidence="9">
    <location>
        <begin position="513"/>
        <end position="535"/>
    </location>
</feature>
<evidence type="ECO:0000256" key="2">
    <source>
        <dbReference type="ARBA" id="ARBA00018260"/>
    </source>
</evidence>
<accession>A0ABM1FBI2</accession>
<reference evidence="12" key="1">
    <citation type="submission" date="2025-08" db="UniProtKB">
        <authorList>
            <consortium name="RefSeq"/>
        </authorList>
    </citation>
    <scope>IDENTIFICATION</scope>
</reference>
<dbReference type="GeneID" id="106821488"/>
<keyword evidence="6" id="KW-0539">Nucleus</keyword>
<gene>
    <name evidence="12" type="primary">LOC106821488</name>
</gene>
<feature type="repeat" description="WD" evidence="8">
    <location>
        <begin position="162"/>
        <end position="204"/>
    </location>
</feature>
<evidence type="ECO:0000256" key="1">
    <source>
        <dbReference type="ARBA" id="ARBA00004604"/>
    </source>
</evidence>
<keyword evidence="3" id="KW-0698">rRNA processing</keyword>
<evidence type="ECO:0000313" key="11">
    <source>
        <dbReference type="Proteomes" id="UP000695022"/>
    </source>
</evidence>
<evidence type="ECO:0000256" key="5">
    <source>
        <dbReference type="ARBA" id="ARBA00022737"/>
    </source>
</evidence>
<keyword evidence="11" id="KW-1185">Reference proteome</keyword>
<organism evidence="11 12">
    <name type="scientific">Priapulus caudatus</name>
    <name type="common">Priapulid worm</name>
    <dbReference type="NCBI Taxonomy" id="37621"/>
    <lineage>
        <taxon>Eukaryota</taxon>
        <taxon>Metazoa</taxon>
        <taxon>Ecdysozoa</taxon>
        <taxon>Scalidophora</taxon>
        <taxon>Priapulida</taxon>
        <taxon>Priapulimorpha</taxon>
        <taxon>Priapulimorphida</taxon>
        <taxon>Priapulidae</taxon>
        <taxon>Priapulus</taxon>
    </lineage>
</organism>
<dbReference type="PANTHER" id="PTHR19924">
    <property type="entry name" value="UTP15 U3 SMALL NUCLEOLAR RNA-ASSOCIATED PROTEIN 15 FAMILY MEMBER"/>
    <property type="match status" value="1"/>
</dbReference>
<evidence type="ECO:0000313" key="12">
    <source>
        <dbReference type="RefSeq" id="XP_014681803.1"/>
    </source>
</evidence>
<dbReference type="PROSITE" id="PS00678">
    <property type="entry name" value="WD_REPEATS_1"/>
    <property type="match status" value="1"/>
</dbReference>
<evidence type="ECO:0000259" key="10">
    <source>
        <dbReference type="Pfam" id="PF09384"/>
    </source>
</evidence>
<dbReference type="RefSeq" id="XP_014681803.1">
    <property type="nucleotide sequence ID" value="XM_014826317.1"/>
</dbReference>
<evidence type="ECO:0000256" key="8">
    <source>
        <dbReference type="PROSITE-ProRule" id="PRU00221"/>
    </source>
</evidence>
<protein>
    <recommendedName>
        <fullName evidence="2">U3 small nucleolar RNA-associated protein 15 homolog</fullName>
    </recommendedName>
</protein>
<feature type="repeat" description="WD" evidence="8">
    <location>
        <begin position="245"/>
        <end position="286"/>
    </location>
</feature>
<dbReference type="Pfam" id="PF00400">
    <property type="entry name" value="WD40"/>
    <property type="match status" value="4"/>
</dbReference>
<keyword evidence="4 8" id="KW-0853">WD repeat</keyword>
<feature type="compositionally biased region" description="Gly residues" evidence="9">
    <location>
        <begin position="513"/>
        <end position="528"/>
    </location>
</feature>
<dbReference type="InterPro" id="IPR001680">
    <property type="entry name" value="WD40_rpt"/>
</dbReference>